<name>A0AAN9IRJ2_CLITE</name>
<feature type="transmembrane region" description="Helical" evidence="1">
    <location>
        <begin position="97"/>
        <end position="115"/>
    </location>
</feature>
<dbReference type="AlphaFoldDB" id="A0AAN9IRJ2"/>
<accession>A0AAN9IRJ2</accession>
<keyword evidence="1" id="KW-0472">Membrane</keyword>
<dbReference type="EMBL" id="JAYKXN010000005">
    <property type="protein sequence ID" value="KAK7284967.1"/>
    <property type="molecule type" value="Genomic_DNA"/>
</dbReference>
<dbReference type="Proteomes" id="UP001359559">
    <property type="component" value="Unassembled WGS sequence"/>
</dbReference>
<organism evidence="2 3">
    <name type="scientific">Clitoria ternatea</name>
    <name type="common">Butterfly pea</name>
    <dbReference type="NCBI Taxonomy" id="43366"/>
    <lineage>
        <taxon>Eukaryota</taxon>
        <taxon>Viridiplantae</taxon>
        <taxon>Streptophyta</taxon>
        <taxon>Embryophyta</taxon>
        <taxon>Tracheophyta</taxon>
        <taxon>Spermatophyta</taxon>
        <taxon>Magnoliopsida</taxon>
        <taxon>eudicotyledons</taxon>
        <taxon>Gunneridae</taxon>
        <taxon>Pentapetalae</taxon>
        <taxon>rosids</taxon>
        <taxon>fabids</taxon>
        <taxon>Fabales</taxon>
        <taxon>Fabaceae</taxon>
        <taxon>Papilionoideae</taxon>
        <taxon>50 kb inversion clade</taxon>
        <taxon>NPAAA clade</taxon>
        <taxon>indigoferoid/millettioid clade</taxon>
        <taxon>Phaseoleae</taxon>
        <taxon>Clitoria</taxon>
    </lineage>
</organism>
<gene>
    <name evidence="2" type="ORF">RJT34_19721</name>
</gene>
<protein>
    <submittedName>
        <fullName evidence="2">Uncharacterized protein</fullName>
    </submittedName>
</protein>
<keyword evidence="1" id="KW-0812">Transmembrane</keyword>
<proteinExistence type="predicted"/>
<evidence type="ECO:0000256" key="1">
    <source>
        <dbReference type="SAM" id="Phobius"/>
    </source>
</evidence>
<comment type="caution">
    <text evidence="2">The sequence shown here is derived from an EMBL/GenBank/DDBJ whole genome shotgun (WGS) entry which is preliminary data.</text>
</comment>
<sequence length="280" mass="30973">MSQEVYQILDKNAVISGTPAEPLAARDNECFLRSKKCLNLNWPLNLREEFFRQSDEPQTPNRVSIYFCVLPSPPSSFTSSNGTPQPQSAHSQSQSQTLSFAIATLSFTLGSIAILPRVLRQPLSKQYCILHLNTHMEFRSNVDILDIVSTGNGYYGMSSLSLLEMVSDGDVFINVIMTIFITCLPQFSSSIVVKSRWNGRDRAVKSCRGSLARRRTYSGHGSSCGAIAAIPGAQIVENRGGSGRDLVPLLRHHRVRTSDSPSLFSVHPLLCSTLPLFYLF</sequence>
<evidence type="ECO:0000313" key="3">
    <source>
        <dbReference type="Proteomes" id="UP001359559"/>
    </source>
</evidence>
<evidence type="ECO:0000313" key="2">
    <source>
        <dbReference type="EMBL" id="KAK7284967.1"/>
    </source>
</evidence>
<keyword evidence="3" id="KW-1185">Reference proteome</keyword>
<feature type="transmembrane region" description="Helical" evidence="1">
    <location>
        <begin position="171"/>
        <end position="193"/>
    </location>
</feature>
<keyword evidence="1" id="KW-1133">Transmembrane helix</keyword>
<reference evidence="2 3" key="1">
    <citation type="submission" date="2024-01" db="EMBL/GenBank/DDBJ databases">
        <title>The genomes of 5 underutilized Papilionoideae crops provide insights into root nodulation and disease resistance.</title>
        <authorList>
            <person name="Yuan L."/>
        </authorList>
    </citation>
    <scope>NUCLEOTIDE SEQUENCE [LARGE SCALE GENOMIC DNA]</scope>
    <source>
        <strain evidence="2">LY-2023</strain>
        <tissue evidence="2">Leaf</tissue>
    </source>
</reference>